<sequence length="224" mass="25955">MRTADDVSLYLGFLLAFIVTVKCESQHERRLLYRTETVTLSELRTKTHSAGNHSHDGGARIPGICYVCREIVKALRNYIKAQFKQKSYTLCGKFVPKLRKKCRNKAKNLETKLMSKLFSQNERAIYETETGTLIKSFSVKRAHGKNNHTEDSRFIKCLICRIAVNSVRRRINARIQKKIHEVCRSFVKNLRPKCYDFCYELRPKLLKEIFPGGNWGTCNIMGIC</sequence>
<protein>
    <recommendedName>
        <fullName evidence="4">Saposin B-type domain-containing protein</fullName>
    </recommendedName>
</protein>
<evidence type="ECO:0000256" key="1">
    <source>
        <dbReference type="SAM" id="SignalP"/>
    </source>
</evidence>
<evidence type="ECO:0008006" key="4">
    <source>
        <dbReference type="Google" id="ProtNLM"/>
    </source>
</evidence>
<organism evidence="2 3">
    <name type="scientific">Pangasianodon hypophthalmus</name>
    <name type="common">Striped catfish</name>
    <name type="synonym">Helicophagus hypophthalmus</name>
    <dbReference type="NCBI Taxonomy" id="310915"/>
    <lineage>
        <taxon>Eukaryota</taxon>
        <taxon>Metazoa</taxon>
        <taxon>Chordata</taxon>
        <taxon>Craniata</taxon>
        <taxon>Vertebrata</taxon>
        <taxon>Euteleostomi</taxon>
        <taxon>Actinopterygii</taxon>
        <taxon>Neopterygii</taxon>
        <taxon>Teleostei</taxon>
        <taxon>Ostariophysi</taxon>
        <taxon>Siluriformes</taxon>
        <taxon>Pangasiidae</taxon>
        <taxon>Pangasianodon</taxon>
    </lineage>
</organism>
<comment type="caution">
    <text evidence="2">The sequence shown here is derived from an EMBL/GenBank/DDBJ whole genome shotgun (WGS) entry which is preliminary data.</text>
</comment>
<evidence type="ECO:0000313" key="2">
    <source>
        <dbReference type="EMBL" id="KAB5561952.1"/>
    </source>
</evidence>
<feature type="signal peptide" evidence="1">
    <location>
        <begin position="1"/>
        <end position="23"/>
    </location>
</feature>
<gene>
    <name evidence="2" type="ORF">PHYPO_G00012390</name>
</gene>
<dbReference type="Proteomes" id="UP000327468">
    <property type="component" value="Chromosome 10"/>
</dbReference>
<name>A0A5N5N428_PANHP</name>
<proteinExistence type="predicted"/>
<reference evidence="2 3" key="1">
    <citation type="submission" date="2019-06" db="EMBL/GenBank/DDBJ databases">
        <title>A chromosome-scale genome assembly of the striped catfish, Pangasianodon hypophthalmus.</title>
        <authorList>
            <person name="Wen M."/>
            <person name="Zahm M."/>
            <person name="Roques C."/>
            <person name="Cabau C."/>
            <person name="Klopp C."/>
            <person name="Donnadieu C."/>
            <person name="Jouanno E."/>
            <person name="Avarre J.-C."/>
            <person name="Campet M."/>
            <person name="Ha T.T.T."/>
            <person name="Dugue R."/>
            <person name="Lampietro C."/>
            <person name="Louis A."/>
            <person name="Herpin A."/>
            <person name="Echchiki A."/>
            <person name="Berthelot C."/>
            <person name="Parey E."/>
            <person name="Roest-Crollius H."/>
            <person name="Braasch I."/>
            <person name="Postlethwait J."/>
            <person name="Bobe J."/>
            <person name="Montfort J."/>
            <person name="Bouchez O."/>
            <person name="Begum T."/>
            <person name="Schartl M."/>
            <person name="Guiguen Y."/>
        </authorList>
    </citation>
    <scope>NUCLEOTIDE SEQUENCE [LARGE SCALE GENOMIC DNA]</scope>
    <source>
        <strain evidence="2 3">Indonesia</strain>
        <tissue evidence="2">Blood</tissue>
    </source>
</reference>
<keyword evidence="1" id="KW-0732">Signal</keyword>
<keyword evidence="3" id="KW-1185">Reference proteome</keyword>
<dbReference type="AlphaFoldDB" id="A0A5N5N428"/>
<dbReference type="EMBL" id="VFJC01000011">
    <property type="protein sequence ID" value="KAB5561952.1"/>
    <property type="molecule type" value="Genomic_DNA"/>
</dbReference>
<evidence type="ECO:0000313" key="3">
    <source>
        <dbReference type="Proteomes" id="UP000327468"/>
    </source>
</evidence>
<feature type="chain" id="PRO_5024350587" description="Saposin B-type domain-containing protein" evidence="1">
    <location>
        <begin position="24"/>
        <end position="224"/>
    </location>
</feature>
<accession>A0A5N5N428</accession>